<reference evidence="2 3" key="1">
    <citation type="submission" date="2016-10" db="EMBL/GenBank/DDBJ databases">
        <authorList>
            <person name="de Groot N.N."/>
        </authorList>
    </citation>
    <scope>NUCLEOTIDE SEQUENCE [LARGE SCALE GENOMIC DNA]</scope>
    <source>
        <strain evidence="2 3">DSM 23031</strain>
    </source>
</reference>
<evidence type="ECO:0000313" key="2">
    <source>
        <dbReference type="EMBL" id="SEH37952.1"/>
    </source>
</evidence>
<dbReference type="RefSeq" id="WP_139265759.1">
    <property type="nucleotide sequence ID" value="NZ_FNWQ01000004.1"/>
</dbReference>
<name>A0A1H6HQ66_CHRCI</name>
<keyword evidence="1" id="KW-0732">Signal</keyword>
<dbReference type="STRING" id="680127.SAMN05421593_3533"/>
<sequence>MKKESILAIFLFAMTSAQVGINTKNPTEILDINGTERVRDLPKHQAANAIFTKPDGSYSGNKDQTFIATRRVVADANGVLGYMDGLSGETGNSRRNITIGYSAGLWDGNLYAIGGSGFPAFNSQLQNKLNYGANGIYNKISGIDFLQFEGQINNYTAAQLKSIVDVFCIGVTPGAELDTTVLTKIRDFAELGGVVIILLDSGRNTQALQVFGGSGNVGNGTGVSYSTTGTTGSNGIFGNVAGNTAIFGAQTAGRVSYSQLPPASTILATEGGAGTSFAGIWTARTHGRILFFWDEGVFRYSGINGTYIDTDQEKYLHNIMAYALDKLNL</sequence>
<dbReference type="OrthoDB" id="1252557at2"/>
<gene>
    <name evidence="2" type="ORF">SAMN05421593_3533</name>
</gene>
<evidence type="ECO:0000313" key="3">
    <source>
        <dbReference type="Proteomes" id="UP000198561"/>
    </source>
</evidence>
<accession>A0A1H6HQ66</accession>
<dbReference type="AlphaFoldDB" id="A0A1H6HQ66"/>
<dbReference type="Proteomes" id="UP000198561">
    <property type="component" value="Unassembled WGS sequence"/>
</dbReference>
<proteinExistence type="predicted"/>
<evidence type="ECO:0000256" key="1">
    <source>
        <dbReference type="SAM" id="SignalP"/>
    </source>
</evidence>
<feature type="chain" id="PRO_5011559159" evidence="1">
    <location>
        <begin position="20"/>
        <end position="329"/>
    </location>
</feature>
<dbReference type="EMBL" id="FNWQ01000004">
    <property type="protein sequence ID" value="SEH37952.1"/>
    <property type="molecule type" value="Genomic_DNA"/>
</dbReference>
<feature type="signal peptide" evidence="1">
    <location>
        <begin position="1"/>
        <end position="19"/>
    </location>
</feature>
<protein>
    <submittedName>
        <fullName evidence="2">Uncharacterized protein</fullName>
    </submittedName>
</protein>
<organism evidence="2 3">
    <name type="scientific">Chryseobacterium culicis</name>
    <dbReference type="NCBI Taxonomy" id="680127"/>
    <lineage>
        <taxon>Bacteria</taxon>
        <taxon>Pseudomonadati</taxon>
        <taxon>Bacteroidota</taxon>
        <taxon>Flavobacteriia</taxon>
        <taxon>Flavobacteriales</taxon>
        <taxon>Weeksellaceae</taxon>
        <taxon>Chryseobacterium group</taxon>
        <taxon>Chryseobacterium</taxon>
    </lineage>
</organism>